<dbReference type="EMBL" id="POUB01000113">
    <property type="protein sequence ID" value="PZF96460.1"/>
    <property type="molecule type" value="Genomic_DNA"/>
</dbReference>
<accession>A0A2W2CFA2</accession>
<dbReference type="GO" id="GO:0005737">
    <property type="term" value="C:cytoplasm"/>
    <property type="evidence" value="ECO:0007669"/>
    <property type="project" value="TreeGrafter"/>
</dbReference>
<evidence type="ECO:0000259" key="1">
    <source>
        <dbReference type="Pfam" id="PF01370"/>
    </source>
</evidence>
<dbReference type="RefSeq" id="WP_111135227.1">
    <property type="nucleotide sequence ID" value="NZ_POUB01000113.1"/>
</dbReference>
<dbReference type="Pfam" id="PF01370">
    <property type="entry name" value="Epimerase"/>
    <property type="match status" value="1"/>
</dbReference>
<dbReference type="Proteomes" id="UP000248749">
    <property type="component" value="Unassembled WGS sequence"/>
</dbReference>
<comment type="caution">
    <text evidence="2">The sequence shown here is derived from an EMBL/GenBank/DDBJ whole genome shotgun (WGS) entry which is preliminary data.</text>
</comment>
<dbReference type="PANTHER" id="PTHR48079">
    <property type="entry name" value="PROTEIN YEEZ"/>
    <property type="match status" value="1"/>
</dbReference>
<dbReference type="InterPro" id="IPR036291">
    <property type="entry name" value="NAD(P)-bd_dom_sf"/>
</dbReference>
<proteinExistence type="predicted"/>
<dbReference type="AlphaFoldDB" id="A0A2W2CFA2"/>
<dbReference type="InterPro" id="IPR001509">
    <property type="entry name" value="Epimerase_deHydtase"/>
</dbReference>
<dbReference type="PANTHER" id="PTHR48079:SF6">
    <property type="entry name" value="NAD(P)-BINDING DOMAIN-CONTAINING PROTEIN-RELATED"/>
    <property type="match status" value="1"/>
</dbReference>
<gene>
    <name evidence="2" type="ORF">C1I99_17110</name>
</gene>
<evidence type="ECO:0000313" key="2">
    <source>
        <dbReference type="EMBL" id="PZF96460.1"/>
    </source>
</evidence>
<reference evidence="2 3" key="1">
    <citation type="submission" date="2018-01" db="EMBL/GenBank/DDBJ databases">
        <title>Draft genome sequence of Salinispora sp. 13K206.</title>
        <authorList>
            <person name="Sahin N."/>
            <person name="Saygin H."/>
            <person name="Ay H."/>
        </authorList>
    </citation>
    <scope>NUCLEOTIDE SEQUENCE [LARGE SCALE GENOMIC DNA]</scope>
    <source>
        <strain evidence="2 3">13K206</strain>
    </source>
</reference>
<feature type="domain" description="NAD-dependent epimerase/dehydratase" evidence="1">
    <location>
        <begin position="3"/>
        <end position="221"/>
    </location>
</feature>
<sequence length="338" mass="36172">MRVLVTGGTGFIGSHSVAALHRAGHEVRLLVRDPGAVDRALAPLGLSGQDVQTVVGDVTDEESVTRAVEGCAAVLHAASVYSFDSRRHRRMREVNVGGTELVLGAARRAGADPIVHVSSFAALAPTGGRALRTDLPVGRPRERYMASKAAAEQVARRHQDQGAPVVITYPMATLGPHDPHLGDQLGRLRALLRGLMPIWPGGGFPVGDVRDVADLHVAALHPGRGPRRLLAPGRHLSTREFVGTVREVTGRRLPVVYLPSAAVLPVGAATLALQRIWPWHIPVEYGAVYTCHCDIRLAGDDPAPPSRPVAQTVQDATAWLYRTGLLTRRQAGRAAQRD</sequence>
<dbReference type="GO" id="GO:0004029">
    <property type="term" value="F:aldehyde dehydrogenase (NAD+) activity"/>
    <property type="evidence" value="ECO:0007669"/>
    <property type="project" value="TreeGrafter"/>
</dbReference>
<dbReference type="InterPro" id="IPR051783">
    <property type="entry name" value="NAD(P)-dependent_oxidoreduct"/>
</dbReference>
<keyword evidence="3" id="KW-1185">Reference proteome</keyword>
<name>A0A2W2CFA2_9ACTN</name>
<organism evidence="2 3">
    <name type="scientific">Micromonospora deserti</name>
    <dbReference type="NCBI Taxonomy" id="2070366"/>
    <lineage>
        <taxon>Bacteria</taxon>
        <taxon>Bacillati</taxon>
        <taxon>Actinomycetota</taxon>
        <taxon>Actinomycetes</taxon>
        <taxon>Micromonosporales</taxon>
        <taxon>Micromonosporaceae</taxon>
        <taxon>Micromonospora</taxon>
    </lineage>
</organism>
<dbReference type="SUPFAM" id="SSF51735">
    <property type="entry name" value="NAD(P)-binding Rossmann-fold domains"/>
    <property type="match status" value="1"/>
</dbReference>
<dbReference type="OrthoDB" id="5491199at2"/>
<evidence type="ECO:0000313" key="3">
    <source>
        <dbReference type="Proteomes" id="UP000248749"/>
    </source>
</evidence>
<protein>
    <submittedName>
        <fullName evidence="2">NAD-dependent epimerase</fullName>
    </submittedName>
</protein>
<dbReference type="Gene3D" id="3.40.50.720">
    <property type="entry name" value="NAD(P)-binding Rossmann-like Domain"/>
    <property type="match status" value="1"/>
</dbReference>